<proteinExistence type="predicted"/>
<accession>A0A1I7U835</accession>
<dbReference type="Proteomes" id="UP000095282">
    <property type="component" value="Unplaced"/>
</dbReference>
<evidence type="ECO:0000313" key="2">
    <source>
        <dbReference type="WBParaSite" id="Csp11.Scaffold629.g15808.t1"/>
    </source>
</evidence>
<evidence type="ECO:0000313" key="1">
    <source>
        <dbReference type="Proteomes" id="UP000095282"/>
    </source>
</evidence>
<reference evidence="2" key="1">
    <citation type="submission" date="2016-11" db="UniProtKB">
        <authorList>
            <consortium name="WormBaseParasite"/>
        </authorList>
    </citation>
    <scope>IDENTIFICATION</scope>
</reference>
<protein>
    <submittedName>
        <fullName evidence="2">Ovate family protein</fullName>
    </submittedName>
</protein>
<name>A0A1I7U835_9PELO</name>
<dbReference type="PANTHER" id="PTHR21566">
    <property type="entry name" value="CILIA- AND FLAGELLA-ASSOCIATED PROTEIN 251-LIKE-RELATED-RELATED"/>
    <property type="match status" value="1"/>
</dbReference>
<dbReference type="InterPro" id="IPR007883">
    <property type="entry name" value="DUF713"/>
</dbReference>
<sequence length="67" mass="7818">MDELDDFERSTEFYSRIQQLNSSIDSMEIPTTSKIRSLCKTVSPDEYLFVSPPKNPKSYCFITEMNL</sequence>
<dbReference type="AlphaFoldDB" id="A0A1I7U835"/>
<dbReference type="Pfam" id="PF05218">
    <property type="entry name" value="DUF713"/>
    <property type="match status" value="1"/>
</dbReference>
<organism evidence="1 2">
    <name type="scientific">Caenorhabditis tropicalis</name>
    <dbReference type="NCBI Taxonomy" id="1561998"/>
    <lineage>
        <taxon>Eukaryota</taxon>
        <taxon>Metazoa</taxon>
        <taxon>Ecdysozoa</taxon>
        <taxon>Nematoda</taxon>
        <taxon>Chromadorea</taxon>
        <taxon>Rhabditida</taxon>
        <taxon>Rhabditina</taxon>
        <taxon>Rhabditomorpha</taxon>
        <taxon>Rhabditoidea</taxon>
        <taxon>Rhabditidae</taxon>
        <taxon>Peloderinae</taxon>
        <taxon>Caenorhabditis</taxon>
    </lineage>
</organism>
<dbReference type="WBParaSite" id="Csp11.Scaffold629.g15808.t1">
    <property type="protein sequence ID" value="Csp11.Scaffold629.g15808.t1"/>
    <property type="gene ID" value="Csp11.Scaffold629.g15808"/>
</dbReference>
<keyword evidence="1" id="KW-1185">Reference proteome</keyword>
<dbReference type="PANTHER" id="PTHR21566:SF1">
    <property type="entry name" value="SPK DOMAIN-CONTAINING PROTEIN"/>
    <property type="match status" value="1"/>
</dbReference>